<reference evidence="2 3" key="1">
    <citation type="journal article" date="2012" name="PLoS Pathog.">
        <title>Diverse lifestyles and strategies of plant pathogenesis encoded in the genomes of eighteen Dothideomycetes fungi.</title>
        <authorList>
            <person name="Ohm R.A."/>
            <person name="Feau N."/>
            <person name="Henrissat B."/>
            <person name="Schoch C.L."/>
            <person name="Horwitz B.A."/>
            <person name="Barry K.W."/>
            <person name="Condon B.J."/>
            <person name="Copeland A.C."/>
            <person name="Dhillon B."/>
            <person name="Glaser F."/>
            <person name="Hesse C.N."/>
            <person name="Kosti I."/>
            <person name="LaButti K."/>
            <person name="Lindquist E.A."/>
            <person name="Lucas S."/>
            <person name="Salamov A.A."/>
            <person name="Bradshaw R.E."/>
            <person name="Ciuffetti L."/>
            <person name="Hamelin R.C."/>
            <person name="Kema G.H.J."/>
            <person name="Lawrence C."/>
            <person name="Scott J.A."/>
            <person name="Spatafora J.W."/>
            <person name="Turgeon B.G."/>
            <person name="de Wit P.J.G.M."/>
            <person name="Zhong S."/>
            <person name="Goodwin S.B."/>
            <person name="Grigoriev I.V."/>
        </authorList>
    </citation>
    <scope>NUCLEOTIDE SEQUENCE [LARGE SCALE GENOMIC DNA]</scope>
    <source>
        <strain evidence="2 3">SO2202</strain>
    </source>
</reference>
<dbReference type="GeneID" id="27907377"/>
<sequence length="281" mass="31909">MPSYLEAQVTSGNYFSRKPVRANSTIRQVHAPDESSSDPSLHEPISHDVKAAPNGSHTEHVYHNARDPKLFQSNDCFSRQSSRLPHPFQLLPTTVSPPKSFAFELEPLMERTPGVLYRVGGEVAYQDVCVVYRARPHSYRELTADRLGAAYADATISAEPLTSRPVPEQITQDWRDREQYARGFSYNRQEVHDQEVEQTQAVLDVSFYLDAVEEQEVNDHTMESSEQSMHIHATGDLIMSDALPQDAGSVRQSEGHHELVQEQFDYHYHGSNQYAHTSRSR</sequence>
<gene>
    <name evidence="2" type="ORF">SEPMUDRAFT_80332</name>
</gene>
<dbReference type="Proteomes" id="UP000016931">
    <property type="component" value="Unassembled WGS sequence"/>
</dbReference>
<evidence type="ECO:0000256" key="1">
    <source>
        <dbReference type="SAM" id="MobiDB-lite"/>
    </source>
</evidence>
<accession>M3CP19</accession>
<evidence type="ECO:0000313" key="2">
    <source>
        <dbReference type="EMBL" id="EMF15523.1"/>
    </source>
</evidence>
<dbReference type="AlphaFoldDB" id="M3CP19"/>
<feature type="region of interest" description="Disordered" evidence="1">
    <location>
        <begin position="29"/>
        <end position="60"/>
    </location>
</feature>
<dbReference type="EMBL" id="KB456261">
    <property type="protein sequence ID" value="EMF15523.1"/>
    <property type="molecule type" value="Genomic_DNA"/>
</dbReference>
<evidence type="ECO:0000313" key="3">
    <source>
        <dbReference type="Proteomes" id="UP000016931"/>
    </source>
</evidence>
<dbReference type="OrthoDB" id="10646943at2759"/>
<keyword evidence="3" id="KW-1185">Reference proteome</keyword>
<proteinExistence type="predicted"/>
<dbReference type="RefSeq" id="XP_016763644.1">
    <property type="nucleotide sequence ID" value="XM_016910240.1"/>
</dbReference>
<dbReference type="HOGENOM" id="CLU_991017_0_0_1"/>
<organism evidence="2 3">
    <name type="scientific">Sphaerulina musiva (strain SO2202)</name>
    <name type="common">Poplar stem canker fungus</name>
    <name type="synonym">Septoria musiva</name>
    <dbReference type="NCBI Taxonomy" id="692275"/>
    <lineage>
        <taxon>Eukaryota</taxon>
        <taxon>Fungi</taxon>
        <taxon>Dikarya</taxon>
        <taxon>Ascomycota</taxon>
        <taxon>Pezizomycotina</taxon>
        <taxon>Dothideomycetes</taxon>
        <taxon>Dothideomycetidae</taxon>
        <taxon>Mycosphaerellales</taxon>
        <taxon>Mycosphaerellaceae</taxon>
        <taxon>Sphaerulina</taxon>
    </lineage>
</organism>
<protein>
    <submittedName>
        <fullName evidence="2">Uncharacterized protein</fullName>
    </submittedName>
</protein>
<name>M3CP19_SPHMS</name>
<feature type="compositionally biased region" description="Basic and acidic residues" evidence="1">
    <location>
        <begin position="40"/>
        <end position="50"/>
    </location>
</feature>